<proteinExistence type="inferred from homology"/>
<dbReference type="InterPro" id="IPR015350">
    <property type="entry name" value="Beta-trefoil_DNA-bd_dom"/>
</dbReference>
<evidence type="ECO:0000256" key="4">
    <source>
        <dbReference type="ARBA" id="ARBA00023125"/>
    </source>
</evidence>
<keyword evidence="11" id="KW-1185">Reference proteome</keyword>
<keyword evidence="3" id="KW-0805">Transcription regulation</keyword>
<comment type="similarity">
    <text evidence="2">Belongs to the Su(H) family.</text>
</comment>
<evidence type="ECO:0000256" key="7">
    <source>
        <dbReference type="SAM" id="MobiDB-lite"/>
    </source>
</evidence>
<protein>
    <recommendedName>
        <fullName evidence="12">LAG1-DNAbind-domain-containing protein</fullName>
    </recommendedName>
</protein>
<dbReference type="InterPro" id="IPR040159">
    <property type="entry name" value="CLS_fam"/>
</dbReference>
<dbReference type="AlphaFoldDB" id="A0AAN7D1W8"/>
<dbReference type="SMART" id="SM01268">
    <property type="entry name" value="BTD"/>
    <property type="match status" value="1"/>
</dbReference>
<dbReference type="InterPro" id="IPR013783">
    <property type="entry name" value="Ig-like_fold"/>
</dbReference>
<dbReference type="SMART" id="SM01267">
    <property type="entry name" value="LAG1_DNAbind"/>
    <property type="match status" value="1"/>
</dbReference>
<dbReference type="GeneID" id="89957200"/>
<accession>A0AAN7D1W8</accession>
<dbReference type="GO" id="GO:0001228">
    <property type="term" value="F:DNA-binding transcription activator activity, RNA polymerase II-specific"/>
    <property type="evidence" value="ECO:0007669"/>
    <property type="project" value="InterPro"/>
</dbReference>
<feature type="compositionally biased region" description="Low complexity" evidence="7">
    <location>
        <begin position="766"/>
        <end position="778"/>
    </location>
</feature>
<evidence type="ECO:0000256" key="1">
    <source>
        <dbReference type="ARBA" id="ARBA00004123"/>
    </source>
</evidence>
<feature type="region of interest" description="Disordered" evidence="7">
    <location>
        <begin position="1"/>
        <end position="39"/>
    </location>
</feature>
<feature type="region of interest" description="Disordered" evidence="7">
    <location>
        <begin position="766"/>
        <end position="847"/>
    </location>
</feature>
<gene>
    <name evidence="10" type="ORF">ATC70_013514</name>
</gene>
<dbReference type="InterPro" id="IPR015351">
    <property type="entry name" value="RBP-J/Cbf11/Cbf12_DNA-bd"/>
</dbReference>
<dbReference type="EMBL" id="JASEJX010000043">
    <property type="protein sequence ID" value="KAK4508891.1"/>
    <property type="molecule type" value="Genomic_DNA"/>
</dbReference>
<sequence length="1005" mass="109909">MATDNTTTRKRKQENWSDFVYSSPNSPQQPLSHHHHPQQHHDFNMESVFSTAPHEHPDQVNAGSRRHSVTVGEMHFHSFNKPHGYHDLEQLLGASLPSSWSSSSSGASTIQQNNNNIDVMPHRRAMSLRLDTPTQPIDMHRASISTASPTTPAFFSPSFLDALKQDDDIMFDSNHHFSDDMIHDFMMSTSAPQVTAAAAAAAAATTATGTTSTITPSVISTGDDVHNLTNWLLNQPTTTPAANSNVVKRKSSTTSTNTSSTSPSSPSVHMISTPSPPSASMTSLYQQQHPSIPEEEDEDIDTNLLRNSTINSRIIQGNNNASIMKPLIQKYLGTLEDERKVIILTSKVAQKSYGTEKRFLCPPPSTVLSGASWHTNSSATSLSTKPLPPSLVVQISGEKTSQNGVIEWHNSNNTVIDANSIMPGDTAGVTGNCVSKQLHINDADEKRKRVEVFVKISLGNGVHLGSFVSKGIKVISKPSKKRQSVKNMELCIHHGTTISLFNRIRSQTVSTKYLGVSTNSNGSSNNAGTCFVARTASWDPFVIWIVDTTRSPDSQQQQPQQLTHHPDNPHFPPPPAIAMQTTPGQTPIALHYNQTVVLQCVSTGLVSPVMVIRKVDKGSMIMGGNRLDDLSGPTGGECGDEALGDPVSQLHKIAFQIVQDPSIAHNNKANYRHYQLPQHLSTTEWTLPQTSQAVTYLACLDNVVGMHKTTTERSFVAPRPIPPAPPASTSTSALNSHNNMPIESSLLSSSWSAESTFDGYNMMNQHQQLQQQQPQQPLETGGGKMTRKRRVSCDVSGKPMSMPIMKNNPSNRRRVNSLNDGLLVKHENTGAGRRSSLSSDRRGSVSSDSGIYHTNGACWTEDVSDVSVWTIVGTDCATYKFYTPPAIVDLNSPFANNTVSASPITPFPILSVTGNQLVHNANIQQMLHLTGENFARDLSVWFGDVKAPRTDYKSRESISCSIPDLQELMDSPTSFFDNDTQHHKIPLLFVRGDGIVYNTDMFYSF</sequence>
<dbReference type="GO" id="GO:0005634">
    <property type="term" value="C:nucleus"/>
    <property type="evidence" value="ECO:0007669"/>
    <property type="project" value="UniProtKB-SubCell"/>
</dbReference>
<dbReference type="Gene3D" id="2.60.40.10">
    <property type="entry name" value="Immunoglobulins"/>
    <property type="match status" value="1"/>
</dbReference>
<dbReference type="SUPFAM" id="SSF81296">
    <property type="entry name" value="E set domains"/>
    <property type="match status" value="1"/>
</dbReference>
<evidence type="ECO:0000259" key="8">
    <source>
        <dbReference type="SMART" id="SM01267"/>
    </source>
</evidence>
<name>A0AAN7D1W8_9FUNG</name>
<keyword evidence="4" id="KW-0238">DNA-binding</keyword>
<dbReference type="InterPro" id="IPR037095">
    <property type="entry name" value="RBP-J/Cbf11_DNA-bd_sf"/>
</dbReference>
<evidence type="ECO:0000313" key="10">
    <source>
        <dbReference type="EMBL" id="KAK4508891.1"/>
    </source>
</evidence>
<dbReference type="InterPro" id="IPR038007">
    <property type="entry name" value="RBP-Jkappa_IPT"/>
</dbReference>
<dbReference type="GO" id="GO:0000978">
    <property type="term" value="F:RNA polymerase II cis-regulatory region sequence-specific DNA binding"/>
    <property type="evidence" value="ECO:0007669"/>
    <property type="project" value="InterPro"/>
</dbReference>
<dbReference type="RefSeq" id="XP_064675557.1">
    <property type="nucleotide sequence ID" value="XM_064832678.1"/>
</dbReference>
<feature type="compositionally biased region" description="Low complexity" evidence="7">
    <location>
        <begin position="22"/>
        <end position="31"/>
    </location>
</feature>
<organism evidence="10 11">
    <name type="scientific">Mucor velutinosus</name>
    <dbReference type="NCBI Taxonomy" id="708070"/>
    <lineage>
        <taxon>Eukaryota</taxon>
        <taxon>Fungi</taxon>
        <taxon>Fungi incertae sedis</taxon>
        <taxon>Mucoromycota</taxon>
        <taxon>Mucoromycotina</taxon>
        <taxon>Mucoromycetes</taxon>
        <taxon>Mucorales</taxon>
        <taxon>Mucorineae</taxon>
        <taxon>Mucoraceae</taxon>
        <taxon>Mucor</taxon>
    </lineage>
</organism>
<dbReference type="Pfam" id="PF20144">
    <property type="entry name" value="TIG_SUH"/>
    <property type="match status" value="1"/>
</dbReference>
<comment type="subcellular location">
    <subcellularLocation>
        <location evidence="1">Nucleus</location>
    </subcellularLocation>
</comment>
<feature type="domain" description="RBP-J/Cbf11/Cbf12 DNA binding" evidence="8">
    <location>
        <begin position="340"/>
        <end position="489"/>
    </location>
</feature>
<dbReference type="FunFam" id="2.60.40.1450:FF:000003">
    <property type="entry name" value="Related to J kappa-recombination signal binding protein"/>
    <property type="match status" value="1"/>
</dbReference>
<comment type="caution">
    <text evidence="10">The sequence shown here is derived from an EMBL/GenBank/DDBJ whole genome shotgun (WGS) entry which is preliminary data.</text>
</comment>
<dbReference type="Gene3D" id="2.80.10.50">
    <property type="match status" value="1"/>
</dbReference>
<feature type="region of interest" description="Disordered" evidence="7">
    <location>
        <begin position="236"/>
        <end position="299"/>
    </location>
</feature>
<dbReference type="PANTHER" id="PTHR10665">
    <property type="entry name" value="RECOMBINING BINDING PROTEIN SUPPRESSOR OF HAIRLESS"/>
    <property type="match status" value="1"/>
</dbReference>
<feature type="domain" description="Beta-trefoil DNA-binding" evidence="9">
    <location>
        <begin position="490"/>
        <end position="859"/>
    </location>
</feature>
<dbReference type="Pfam" id="PF09270">
    <property type="entry name" value="BTD"/>
    <property type="match status" value="1"/>
</dbReference>
<keyword evidence="5" id="KW-0804">Transcription</keyword>
<dbReference type="SUPFAM" id="SSF49417">
    <property type="entry name" value="p53-like transcription factors"/>
    <property type="match status" value="1"/>
</dbReference>
<evidence type="ECO:0000313" key="11">
    <source>
        <dbReference type="Proteomes" id="UP001304243"/>
    </source>
</evidence>
<dbReference type="InterPro" id="IPR008967">
    <property type="entry name" value="p53-like_TF_DNA-bd_sf"/>
</dbReference>
<feature type="compositionally biased region" description="Polar residues" evidence="7">
    <location>
        <begin position="236"/>
        <end position="246"/>
    </location>
</feature>
<evidence type="ECO:0000259" key="9">
    <source>
        <dbReference type="SMART" id="SM01268"/>
    </source>
</evidence>
<evidence type="ECO:0000256" key="6">
    <source>
        <dbReference type="ARBA" id="ARBA00023242"/>
    </source>
</evidence>
<feature type="compositionally biased region" description="Low complexity" evidence="7">
    <location>
        <begin position="830"/>
        <end position="847"/>
    </location>
</feature>
<evidence type="ECO:0008006" key="12">
    <source>
        <dbReference type="Google" id="ProtNLM"/>
    </source>
</evidence>
<feature type="region of interest" description="Disordered" evidence="7">
    <location>
        <begin position="552"/>
        <end position="574"/>
    </location>
</feature>
<dbReference type="Gene3D" id="2.60.40.1450">
    <property type="entry name" value="LAG1, DNA binding domain"/>
    <property type="match status" value="1"/>
</dbReference>
<dbReference type="Pfam" id="PF09271">
    <property type="entry name" value="LAG1-DNAbind"/>
    <property type="match status" value="1"/>
</dbReference>
<evidence type="ECO:0000256" key="2">
    <source>
        <dbReference type="ARBA" id="ARBA00009704"/>
    </source>
</evidence>
<dbReference type="Proteomes" id="UP001304243">
    <property type="component" value="Unassembled WGS sequence"/>
</dbReference>
<evidence type="ECO:0000256" key="5">
    <source>
        <dbReference type="ARBA" id="ARBA00023163"/>
    </source>
</evidence>
<dbReference type="InterPro" id="IPR014756">
    <property type="entry name" value="Ig_E-set"/>
</dbReference>
<keyword evidence="6" id="KW-0539">Nucleus</keyword>
<feature type="compositionally biased region" description="Low complexity" evidence="7">
    <location>
        <begin position="252"/>
        <end position="267"/>
    </location>
</feature>
<dbReference type="SUPFAM" id="SSF110217">
    <property type="entry name" value="DNA-binding protein LAG-1 (CSL)"/>
    <property type="match status" value="1"/>
</dbReference>
<evidence type="ECO:0000256" key="3">
    <source>
        <dbReference type="ARBA" id="ARBA00023015"/>
    </source>
</evidence>
<dbReference type="InterPro" id="IPR036358">
    <property type="entry name" value="BTD_sf"/>
</dbReference>
<reference evidence="10 11" key="1">
    <citation type="submission" date="2022-11" db="EMBL/GenBank/DDBJ databases">
        <title>Mucor velutinosus strain NIH1002 WGS.</title>
        <authorList>
            <person name="Subramanian P."/>
            <person name="Mullikin J.C."/>
            <person name="Segre J.A."/>
            <person name="Zelazny A.M."/>
        </authorList>
    </citation>
    <scope>NUCLEOTIDE SEQUENCE [LARGE SCALE GENOMIC DNA]</scope>
    <source>
        <strain evidence="10 11">NIH1002</strain>
    </source>
</reference>